<gene>
    <name evidence="2" type="ORF">WR25_22764</name>
</gene>
<comment type="caution">
    <text evidence="2">The sequence shown here is derived from an EMBL/GenBank/DDBJ whole genome shotgun (WGS) entry which is preliminary data.</text>
</comment>
<dbReference type="AlphaFoldDB" id="A0A2A2LRU9"/>
<evidence type="ECO:0000313" key="3">
    <source>
        <dbReference type="Proteomes" id="UP000218231"/>
    </source>
</evidence>
<dbReference type="EMBL" id="LIAE01006482">
    <property type="protein sequence ID" value="PAV88954.1"/>
    <property type="molecule type" value="Genomic_DNA"/>
</dbReference>
<evidence type="ECO:0000313" key="2">
    <source>
        <dbReference type="EMBL" id="PAV88954.1"/>
    </source>
</evidence>
<feature type="region of interest" description="Disordered" evidence="1">
    <location>
        <begin position="101"/>
        <end position="124"/>
    </location>
</feature>
<keyword evidence="3" id="KW-1185">Reference proteome</keyword>
<name>A0A2A2LRU9_9BILA</name>
<reference evidence="2 3" key="1">
    <citation type="journal article" date="2017" name="Curr. Biol.">
        <title>Genome architecture and evolution of a unichromosomal asexual nematode.</title>
        <authorList>
            <person name="Fradin H."/>
            <person name="Zegar C."/>
            <person name="Gutwein M."/>
            <person name="Lucas J."/>
            <person name="Kovtun M."/>
            <person name="Corcoran D."/>
            <person name="Baugh L.R."/>
            <person name="Kiontke K."/>
            <person name="Gunsalus K."/>
            <person name="Fitch D.H."/>
            <person name="Piano F."/>
        </authorList>
    </citation>
    <scope>NUCLEOTIDE SEQUENCE [LARGE SCALE GENOMIC DNA]</scope>
    <source>
        <strain evidence="2">PF1309</strain>
    </source>
</reference>
<dbReference type="Proteomes" id="UP000218231">
    <property type="component" value="Unassembled WGS sequence"/>
</dbReference>
<protein>
    <submittedName>
        <fullName evidence="2">Uncharacterized protein</fullName>
    </submittedName>
</protein>
<proteinExistence type="predicted"/>
<evidence type="ECO:0000256" key="1">
    <source>
        <dbReference type="SAM" id="MobiDB-lite"/>
    </source>
</evidence>
<sequence>MHRIKFIPVNCSEMRLKSSWMAVELPMNVADILSPLGGMSHTAVFTLFGIHSTKYDEFLFCTDIIWSSTSFNLVQIVHEHDKYLLSEFSDGEGSVCLSSLGRERSEAGHEEVETGEGHHVDGQLAQGSTTVSDTLGEGTTENDAMMRSGYSSRIFEISRVPIPDPVPPPREWVNWKP</sequence>
<feature type="compositionally biased region" description="Basic and acidic residues" evidence="1">
    <location>
        <begin position="101"/>
        <end position="121"/>
    </location>
</feature>
<organism evidence="2 3">
    <name type="scientific">Diploscapter pachys</name>
    <dbReference type="NCBI Taxonomy" id="2018661"/>
    <lineage>
        <taxon>Eukaryota</taxon>
        <taxon>Metazoa</taxon>
        <taxon>Ecdysozoa</taxon>
        <taxon>Nematoda</taxon>
        <taxon>Chromadorea</taxon>
        <taxon>Rhabditida</taxon>
        <taxon>Rhabditina</taxon>
        <taxon>Rhabditomorpha</taxon>
        <taxon>Rhabditoidea</taxon>
        <taxon>Rhabditidae</taxon>
        <taxon>Diploscapter</taxon>
    </lineage>
</organism>
<dbReference type="OrthoDB" id="7157195at2759"/>
<accession>A0A2A2LRU9</accession>